<dbReference type="GO" id="GO:0005886">
    <property type="term" value="C:plasma membrane"/>
    <property type="evidence" value="ECO:0007669"/>
    <property type="project" value="UniProtKB-SubCell"/>
</dbReference>
<organism evidence="11 12">
    <name type="scientific">Rivibacter subsaxonicus</name>
    <dbReference type="NCBI Taxonomy" id="457575"/>
    <lineage>
        <taxon>Bacteria</taxon>
        <taxon>Pseudomonadati</taxon>
        <taxon>Pseudomonadota</taxon>
        <taxon>Betaproteobacteria</taxon>
        <taxon>Burkholderiales</taxon>
        <taxon>Rivibacter</taxon>
    </lineage>
</organism>
<dbReference type="GO" id="GO:0043093">
    <property type="term" value="P:FtsZ-dependent cytokinesis"/>
    <property type="evidence" value="ECO:0007669"/>
    <property type="project" value="UniProtKB-UniRule"/>
</dbReference>
<evidence type="ECO:0000313" key="11">
    <source>
        <dbReference type="EMBL" id="RZT94950.1"/>
    </source>
</evidence>
<keyword evidence="7 9" id="KW-0472">Membrane</keyword>
<name>A0A4Q7VG18_9BURK</name>
<comment type="function">
    <text evidence="9">Essential cell division protein. May link together the upstream cell division proteins, which are predominantly cytoplasmic, with the downstream cell division proteins, which are predominantly periplasmic. May control correct divisome assembly.</text>
</comment>
<dbReference type="InterPro" id="IPR045335">
    <property type="entry name" value="FtsQ_C_sf"/>
</dbReference>
<reference evidence="11 12" key="1">
    <citation type="submission" date="2019-02" db="EMBL/GenBank/DDBJ databases">
        <title>Genomic Encyclopedia of Type Strains, Phase IV (KMG-IV): sequencing the most valuable type-strain genomes for metagenomic binning, comparative biology and taxonomic classification.</title>
        <authorList>
            <person name="Goeker M."/>
        </authorList>
    </citation>
    <scope>NUCLEOTIDE SEQUENCE [LARGE SCALE GENOMIC DNA]</scope>
    <source>
        <strain evidence="11 12">DSM 19570</strain>
    </source>
</reference>
<comment type="subunit">
    <text evidence="9">Part of a complex composed of FtsB, FtsL and FtsQ.</text>
</comment>
<dbReference type="InterPro" id="IPR034746">
    <property type="entry name" value="POTRA"/>
</dbReference>
<dbReference type="InterPro" id="IPR005548">
    <property type="entry name" value="Cell_div_FtsQ/DivIB_C"/>
</dbReference>
<dbReference type="AlphaFoldDB" id="A0A4Q7VG18"/>
<proteinExistence type="inferred from homology"/>
<dbReference type="HAMAP" id="MF_00911">
    <property type="entry name" value="FtsQ_subfam"/>
    <property type="match status" value="1"/>
</dbReference>
<evidence type="ECO:0000256" key="2">
    <source>
        <dbReference type="ARBA" id="ARBA00022475"/>
    </source>
</evidence>
<evidence type="ECO:0000259" key="10">
    <source>
        <dbReference type="PROSITE" id="PS51779"/>
    </source>
</evidence>
<keyword evidence="6 9" id="KW-1133">Transmembrane helix</keyword>
<keyword evidence="2 9" id="KW-1003">Cell membrane</keyword>
<evidence type="ECO:0000256" key="9">
    <source>
        <dbReference type="HAMAP-Rule" id="MF_00911"/>
    </source>
</evidence>
<dbReference type="EMBL" id="SHKP01000007">
    <property type="protein sequence ID" value="RZT94950.1"/>
    <property type="molecule type" value="Genomic_DNA"/>
</dbReference>
<keyword evidence="3 9" id="KW-0997">Cell inner membrane</keyword>
<keyword evidence="12" id="KW-1185">Reference proteome</keyword>
<dbReference type="PROSITE" id="PS51779">
    <property type="entry name" value="POTRA"/>
    <property type="match status" value="1"/>
</dbReference>
<sequence>MATRNKPANAVRADPSAGTPFDVRTMNITASVLFIVAGFAIVGYGLAWLMRLPLFTLAAVQVDGELSRNNGATIRANALPRLQGNFFTLDLAKAQAAFESVPWVRRATVRRIWPDKIAVTLEEHRVAAWWHQDEGENKLVNRQGEVFQANPGDVEDEGLATLDGPDEPSAAVMLAMLQRLQPALVELDARIDSLRLSPRGSWQIELDSGAEIELGRGDEAAVLARLQAFVATLAQVQSRFGNRALAAADLRHADGYALKLRGLGTVAPAAPASKNTN</sequence>
<evidence type="ECO:0000256" key="4">
    <source>
        <dbReference type="ARBA" id="ARBA00022618"/>
    </source>
</evidence>
<dbReference type="Proteomes" id="UP000293671">
    <property type="component" value="Unassembled WGS sequence"/>
</dbReference>
<evidence type="ECO:0000256" key="6">
    <source>
        <dbReference type="ARBA" id="ARBA00022989"/>
    </source>
</evidence>
<keyword evidence="4 9" id="KW-0132">Cell division</keyword>
<dbReference type="Gene3D" id="3.40.50.11690">
    <property type="entry name" value="Cell division protein FtsQ/DivIB"/>
    <property type="match status" value="1"/>
</dbReference>
<evidence type="ECO:0000256" key="5">
    <source>
        <dbReference type="ARBA" id="ARBA00022692"/>
    </source>
</evidence>
<dbReference type="GO" id="GO:0090529">
    <property type="term" value="P:cell septum assembly"/>
    <property type="evidence" value="ECO:0007669"/>
    <property type="project" value="InterPro"/>
</dbReference>
<accession>A0A4Q7VG18</accession>
<dbReference type="Pfam" id="PF03799">
    <property type="entry name" value="FtsQ_DivIB_C"/>
    <property type="match status" value="1"/>
</dbReference>
<comment type="caution">
    <text evidence="11">The sequence shown here is derived from an EMBL/GenBank/DDBJ whole genome shotgun (WGS) entry which is preliminary data.</text>
</comment>
<keyword evidence="5 9" id="KW-0812">Transmembrane</keyword>
<feature type="domain" description="POTRA" evidence="10">
    <location>
        <begin position="55"/>
        <end position="124"/>
    </location>
</feature>
<evidence type="ECO:0000256" key="8">
    <source>
        <dbReference type="ARBA" id="ARBA00023306"/>
    </source>
</evidence>
<dbReference type="InterPro" id="IPR026579">
    <property type="entry name" value="FtsQ"/>
</dbReference>
<feature type="transmembrane region" description="Helical" evidence="9">
    <location>
        <begin position="28"/>
        <end position="49"/>
    </location>
</feature>
<dbReference type="OrthoDB" id="9790370at2"/>
<comment type="subcellular location">
    <subcellularLocation>
        <location evidence="9">Cell inner membrane</location>
        <topology evidence="9">Single-pass type II membrane protein</topology>
    </subcellularLocation>
    <subcellularLocation>
        <location evidence="1">Membrane</location>
    </subcellularLocation>
    <text evidence="9">Localizes to the division septum.</text>
</comment>
<dbReference type="GO" id="GO:0032153">
    <property type="term" value="C:cell division site"/>
    <property type="evidence" value="ECO:0007669"/>
    <property type="project" value="UniProtKB-UniRule"/>
</dbReference>
<dbReference type="Pfam" id="PF08478">
    <property type="entry name" value="POTRA_1"/>
    <property type="match status" value="1"/>
</dbReference>
<dbReference type="RefSeq" id="WP_130432971.1">
    <property type="nucleotide sequence ID" value="NZ_SHKP01000007.1"/>
</dbReference>
<evidence type="ECO:0000256" key="7">
    <source>
        <dbReference type="ARBA" id="ARBA00023136"/>
    </source>
</evidence>
<evidence type="ECO:0000313" key="12">
    <source>
        <dbReference type="Proteomes" id="UP000293671"/>
    </source>
</evidence>
<evidence type="ECO:0000256" key="1">
    <source>
        <dbReference type="ARBA" id="ARBA00004370"/>
    </source>
</evidence>
<evidence type="ECO:0000256" key="3">
    <source>
        <dbReference type="ARBA" id="ARBA00022519"/>
    </source>
</evidence>
<dbReference type="InterPro" id="IPR013685">
    <property type="entry name" value="POTRA_FtsQ_type"/>
</dbReference>
<comment type="similarity">
    <text evidence="9">Belongs to the FtsQ/DivIB family. FtsQ subfamily.</text>
</comment>
<dbReference type="PANTHER" id="PTHR35851:SF1">
    <property type="entry name" value="CELL DIVISION PROTEIN FTSQ"/>
    <property type="match status" value="1"/>
</dbReference>
<dbReference type="Gene3D" id="3.10.20.310">
    <property type="entry name" value="membrane protein fhac"/>
    <property type="match status" value="1"/>
</dbReference>
<gene>
    <name evidence="9" type="primary">ftsQ</name>
    <name evidence="11" type="ORF">EV670_2696</name>
</gene>
<protein>
    <recommendedName>
        <fullName evidence="9">Cell division protein FtsQ</fullName>
    </recommendedName>
</protein>
<keyword evidence="8 9" id="KW-0131">Cell cycle</keyword>
<dbReference type="PANTHER" id="PTHR35851">
    <property type="entry name" value="CELL DIVISION PROTEIN FTSQ"/>
    <property type="match status" value="1"/>
</dbReference>